<feature type="compositionally biased region" description="Polar residues" evidence="1">
    <location>
        <begin position="124"/>
        <end position="133"/>
    </location>
</feature>
<dbReference type="AlphaFoldDB" id="A0A1J8QSK3"/>
<dbReference type="PANTHER" id="PTHR28218:SF1">
    <property type="entry name" value="VPS4-ASSOCIATED PROTEIN 1"/>
    <property type="match status" value="1"/>
</dbReference>
<dbReference type="GO" id="GO:0007034">
    <property type="term" value="P:vacuolar transport"/>
    <property type="evidence" value="ECO:0007669"/>
    <property type="project" value="TreeGrafter"/>
</dbReference>
<evidence type="ECO:0000313" key="3">
    <source>
        <dbReference type="Proteomes" id="UP000183567"/>
    </source>
</evidence>
<reference evidence="2 3" key="1">
    <citation type="submission" date="2016-03" db="EMBL/GenBank/DDBJ databases">
        <title>Comparative genomics of the ectomycorrhizal sister species Rhizopogon vinicolor and Rhizopogon vesiculosus (Basidiomycota: Boletales) reveals a divergence of the mating type B locus.</title>
        <authorList>
            <person name="Mujic A.B."/>
            <person name="Kuo A."/>
            <person name="Tritt A."/>
            <person name="Lipzen A."/>
            <person name="Chen C."/>
            <person name="Johnson J."/>
            <person name="Sharma A."/>
            <person name="Barry K."/>
            <person name="Grigoriev I.V."/>
            <person name="Spatafora J.W."/>
        </authorList>
    </citation>
    <scope>NUCLEOTIDE SEQUENCE [LARGE SCALE GENOMIC DNA]</scope>
    <source>
        <strain evidence="2 3">AM-OR11-056</strain>
    </source>
</reference>
<dbReference type="EMBL" id="LVVM01002573">
    <property type="protein sequence ID" value="OJA16424.1"/>
    <property type="molecule type" value="Genomic_DNA"/>
</dbReference>
<accession>A0A1J8QSK3</accession>
<dbReference type="PANTHER" id="PTHR28218">
    <property type="entry name" value="VPS4-ASSOCIATED PROTEIN 1"/>
    <property type="match status" value="1"/>
</dbReference>
<keyword evidence="3" id="KW-1185">Reference proteome</keyword>
<evidence type="ECO:0008006" key="4">
    <source>
        <dbReference type="Google" id="ProtNLM"/>
    </source>
</evidence>
<protein>
    <recommendedName>
        <fullName evidence="4">DUF1742-domain-containing protein</fullName>
    </recommendedName>
</protein>
<proteinExistence type="predicted"/>
<name>A0A1J8QSK3_9AGAM</name>
<feature type="compositionally biased region" description="Basic and acidic residues" evidence="1">
    <location>
        <begin position="76"/>
        <end position="105"/>
    </location>
</feature>
<feature type="compositionally biased region" description="Basic and acidic residues" evidence="1">
    <location>
        <begin position="134"/>
        <end position="146"/>
    </location>
</feature>
<feature type="region of interest" description="Disordered" evidence="1">
    <location>
        <begin position="76"/>
        <end position="178"/>
    </location>
</feature>
<gene>
    <name evidence="2" type="ORF">AZE42_08403</name>
</gene>
<dbReference type="OrthoDB" id="2158714at2759"/>
<dbReference type="InterPro" id="IPR013640">
    <property type="entry name" value="Vfa1"/>
</dbReference>
<evidence type="ECO:0000256" key="1">
    <source>
        <dbReference type="SAM" id="MobiDB-lite"/>
    </source>
</evidence>
<dbReference type="Pfam" id="PF08432">
    <property type="entry name" value="Vfa1"/>
    <property type="match status" value="1"/>
</dbReference>
<organism evidence="2 3">
    <name type="scientific">Rhizopogon vesiculosus</name>
    <dbReference type="NCBI Taxonomy" id="180088"/>
    <lineage>
        <taxon>Eukaryota</taxon>
        <taxon>Fungi</taxon>
        <taxon>Dikarya</taxon>
        <taxon>Basidiomycota</taxon>
        <taxon>Agaricomycotina</taxon>
        <taxon>Agaricomycetes</taxon>
        <taxon>Agaricomycetidae</taxon>
        <taxon>Boletales</taxon>
        <taxon>Suillineae</taxon>
        <taxon>Rhizopogonaceae</taxon>
        <taxon>Rhizopogon</taxon>
    </lineage>
</organism>
<comment type="caution">
    <text evidence="2">The sequence shown here is derived from an EMBL/GenBank/DDBJ whole genome shotgun (WGS) entry which is preliminary data.</text>
</comment>
<dbReference type="GO" id="GO:0005768">
    <property type="term" value="C:endosome"/>
    <property type="evidence" value="ECO:0007669"/>
    <property type="project" value="TreeGrafter"/>
</dbReference>
<dbReference type="Proteomes" id="UP000183567">
    <property type="component" value="Unassembled WGS sequence"/>
</dbReference>
<evidence type="ECO:0000313" key="2">
    <source>
        <dbReference type="EMBL" id="OJA16424.1"/>
    </source>
</evidence>
<sequence>MSFPNLYYKRTAATAKACYICYKPTTTVLATIDTADFLYTCATHLSDHGFATRVFEPEVENKIGASLEEIAKVREEWEEKQRRKKEKEKQKEKADKDKDKDKDKAVDEDEKKEDESKLKVPGSLATSGSTTPKPTHEKYILHRDIFALRVSEHRRRRQTTQAKDLAPRLPGAPSSSLS</sequence>